<dbReference type="EMBL" id="OC924403">
    <property type="protein sequence ID" value="CAD7655497.1"/>
    <property type="molecule type" value="Genomic_DNA"/>
</dbReference>
<feature type="domain" description="Anticodon-binding" evidence="1">
    <location>
        <begin position="2"/>
        <end position="43"/>
    </location>
</feature>
<proteinExistence type="predicted"/>
<dbReference type="PANTHER" id="PTHR10745:SF0">
    <property type="entry name" value="GLYCINE--TRNA LIGASE"/>
    <property type="match status" value="1"/>
</dbReference>
<dbReference type="EMBL" id="CAJPVJ010009578">
    <property type="protein sequence ID" value="CAG2172684.1"/>
    <property type="molecule type" value="Genomic_DNA"/>
</dbReference>
<dbReference type="AlphaFoldDB" id="A0A7R9MAH6"/>
<dbReference type="PANTHER" id="PTHR10745">
    <property type="entry name" value="GLYCYL-TRNA SYNTHETASE/DNA POLYMERASE SUBUNIT GAMMA-2"/>
    <property type="match status" value="1"/>
</dbReference>
<feature type="non-terminal residue" evidence="2">
    <location>
        <position position="72"/>
    </location>
</feature>
<dbReference type="GO" id="GO:0004820">
    <property type="term" value="F:glycine-tRNA ligase activity"/>
    <property type="evidence" value="ECO:0007669"/>
    <property type="project" value="TreeGrafter"/>
</dbReference>
<gene>
    <name evidence="2" type="ORF">ONB1V03_LOCUS12140</name>
</gene>
<organism evidence="2">
    <name type="scientific">Oppiella nova</name>
    <dbReference type="NCBI Taxonomy" id="334625"/>
    <lineage>
        <taxon>Eukaryota</taxon>
        <taxon>Metazoa</taxon>
        <taxon>Ecdysozoa</taxon>
        <taxon>Arthropoda</taxon>
        <taxon>Chelicerata</taxon>
        <taxon>Arachnida</taxon>
        <taxon>Acari</taxon>
        <taxon>Acariformes</taxon>
        <taxon>Sarcoptiformes</taxon>
        <taxon>Oribatida</taxon>
        <taxon>Brachypylina</taxon>
        <taxon>Oppioidea</taxon>
        <taxon>Oppiidae</taxon>
        <taxon>Oppiella</taxon>
    </lineage>
</organism>
<dbReference type="Gene3D" id="3.40.50.800">
    <property type="entry name" value="Anticodon-binding domain"/>
    <property type="match status" value="1"/>
</dbReference>
<dbReference type="GO" id="GO:0005739">
    <property type="term" value="C:mitochondrion"/>
    <property type="evidence" value="ECO:0007669"/>
    <property type="project" value="TreeGrafter"/>
</dbReference>
<name>A0A7R9MAH6_9ACAR</name>
<accession>A0A7R9MAH6</accession>
<dbReference type="GO" id="GO:0070150">
    <property type="term" value="P:mitochondrial glycyl-tRNA aminoacylation"/>
    <property type="evidence" value="ECO:0007669"/>
    <property type="project" value="TreeGrafter"/>
</dbReference>
<evidence type="ECO:0000313" key="3">
    <source>
        <dbReference type="Proteomes" id="UP000728032"/>
    </source>
</evidence>
<protein>
    <recommendedName>
        <fullName evidence="1">Anticodon-binding domain-containing protein</fullName>
    </recommendedName>
</protein>
<sequence>EIAIPFGITIDFDSLSAPFTATLRERDSMEQIRAPLEELALIVSDLTKGKRSWSDVKNSYPLFEQQETSAKN</sequence>
<dbReference type="Proteomes" id="UP000728032">
    <property type="component" value="Unassembled WGS sequence"/>
</dbReference>
<dbReference type="InterPro" id="IPR027031">
    <property type="entry name" value="Gly-tRNA_synthase/POLG2"/>
</dbReference>
<dbReference type="OrthoDB" id="57698at2759"/>
<evidence type="ECO:0000313" key="2">
    <source>
        <dbReference type="EMBL" id="CAD7655497.1"/>
    </source>
</evidence>
<evidence type="ECO:0000259" key="1">
    <source>
        <dbReference type="Pfam" id="PF03129"/>
    </source>
</evidence>
<dbReference type="InterPro" id="IPR036621">
    <property type="entry name" value="Anticodon-bd_dom_sf"/>
</dbReference>
<dbReference type="InterPro" id="IPR004154">
    <property type="entry name" value="Anticodon-bd"/>
</dbReference>
<dbReference type="SUPFAM" id="SSF52954">
    <property type="entry name" value="Class II aaRS ABD-related"/>
    <property type="match status" value="1"/>
</dbReference>
<reference evidence="2" key="1">
    <citation type="submission" date="2020-11" db="EMBL/GenBank/DDBJ databases">
        <authorList>
            <person name="Tran Van P."/>
        </authorList>
    </citation>
    <scope>NUCLEOTIDE SEQUENCE</scope>
</reference>
<dbReference type="Pfam" id="PF03129">
    <property type="entry name" value="HGTP_anticodon"/>
    <property type="match status" value="1"/>
</dbReference>
<keyword evidence="3" id="KW-1185">Reference proteome</keyword>